<comment type="caution">
    <text evidence="1">The sequence shown here is derived from an EMBL/GenBank/DDBJ whole genome shotgun (WGS) entry which is preliminary data.</text>
</comment>
<keyword evidence="2" id="KW-1185">Reference proteome</keyword>
<dbReference type="EMBL" id="LLZG01000119">
    <property type="protein sequence ID" value="KUL37851.1"/>
    <property type="molecule type" value="Genomic_DNA"/>
</dbReference>
<evidence type="ECO:0000313" key="2">
    <source>
        <dbReference type="Proteomes" id="UP000053923"/>
    </source>
</evidence>
<dbReference type="PANTHER" id="PTHR33361:SF2">
    <property type="entry name" value="DUF885 DOMAIN-CONTAINING PROTEIN"/>
    <property type="match status" value="1"/>
</dbReference>
<evidence type="ECO:0008006" key="3">
    <source>
        <dbReference type="Google" id="ProtNLM"/>
    </source>
</evidence>
<dbReference type="OrthoDB" id="9760040at2"/>
<organism evidence="1 2">
    <name type="scientific">Streptomyces regalis</name>
    <dbReference type="NCBI Taxonomy" id="68262"/>
    <lineage>
        <taxon>Bacteria</taxon>
        <taxon>Bacillati</taxon>
        <taxon>Actinomycetota</taxon>
        <taxon>Actinomycetes</taxon>
        <taxon>Kitasatosporales</taxon>
        <taxon>Streptomycetaceae</taxon>
        <taxon>Streptomyces</taxon>
    </lineage>
</organism>
<reference evidence="2" key="1">
    <citation type="submission" date="2015-10" db="EMBL/GenBank/DDBJ databases">
        <authorList>
            <person name="Ju K.-S."/>
            <person name="Doroghazi J.R."/>
            <person name="Metcalf W.W."/>
        </authorList>
    </citation>
    <scope>NUCLEOTIDE SEQUENCE [LARGE SCALE GENOMIC DNA]</scope>
    <source>
        <strain evidence="2">NRRL 3151</strain>
    </source>
</reference>
<dbReference type="PANTHER" id="PTHR33361">
    <property type="entry name" value="GLR0591 PROTEIN"/>
    <property type="match status" value="1"/>
</dbReference>
<dbReference type="Pfam" id="PF05960">
    <property type="entry name" value="DUF885"/>
    <property type="match status" value="1"/>
</dbReference>
<accession>A0A0X3UZA0</accession>
<proteinExistence type="predicted"/>
<evidence type="ECO:0000313" key="1">
    <source>
        <dbReference type="EMBL" id="KUL37851.1"/>
    </source>
</evidence>
<gene>
    <name evidence="1" type="ORF">ADL12_18005</name>
</gene>
<name>A0A0X3UZA0_9ACTN</name>
<dbReference type="RefSeq" id="WP_062703683.1">
    <property type="nucleotide sequence ID" value="NZ_LLZG01000119.1"/>
</dbReference>
<protein>
    <recommendedName>
        <fullName evidence="3">DUF885 domain-containing protein</fullName>
    </recommendedName>
</protein>
<dbReference type="Proteomes" id="UP000053923">
    <property type="component" value="Unassembled WGS sequence"/>
</dbReference>
<sequence length="562" mass="63217">MTHDEVSGQGPLPRNVADEYLDAFTQLDPITGRFLGAPESMEGLPDYSPDGHEVLADLARRTLRRLAVAEQTPNSEVSRERHCARLLRERLTADLALHESGEKLRNATNFRSPVRAVMESFMMAPPRTQGDWESVVERLTAVPAALRGYRTALAEGLSRGLPGQPAQLEELLTQLQTWIGQNGSWFQAHVEEGPPILRAHLDQAAQVATTALLELRDWLRDSYAPAIVNASDVIGRDRYVHMARFFTGANIDVDEAYAYGWSEFHRLLDEMREQSQQILPEAETPWDALGWADEHGEAVFGAEQTRRWLQQLMDTTIEELDGIHFELPEQIRRVESEIAPGGTAPYYTPPSADFERPGRTWLPVMGRTRFPVHSLVSTWYHEGVPGHHLQMAQLVYTAAHHSRYQTTLGKISANSEGWALYAERLMDELGFLSDPARRLSYLNAQMLRSMRVIIDIGIHLELPIPSDSPIHPGKRWTPSLAQSFLASHSGLSQGFVKNEIRRYQGMPGQAIGYKLGERSWLAGREAAKQRHGSQFELRRWHMAALAQPPLGLDDLTAELSQL</sequence>
<dbReference type="AlphaFoldDB" id="A0A0X3UZA0"/>
<dbReference type="InterPro" id="IPR010281">
    <property type="entry name" value="DUF885"/>
</dbReference>